<protein>
    <submittedName>
        <fullName evidence="2">Uncharacterized protein</fullName>
    </submittedName>
</protein>
<evidence type="ECO:0000313" key="3">
    <source>
        <dbReference type="Proteomes" id="UP000567922"/>
    </source>
</evidence>
<dbReference type="EMBL" id="JACHWS010000002">
    <property type="protein sequence ID" value="MBB3037450.1"/>
    <property type="molecule type" value="Genomic_DNA"/>
</dbReference>
<sequence>MTNETNLDDILRRYVGKNLADCTTSDLRAAAVLQAAHLIIQLEYNAHLERKHHE</sequence>
<evidence type="ECO:0000313" key="2">
    <source>
        <dbReference type="EMBL" id="MBB3037450.1"/>
    </source>
</evidence>
<dbReference type="EMBL" id="JACHWS010000002">
    <property type="protein sequence ID" value="MBB3037433.1"/>
    <property type="molecule type" value="Genomic_DNA"/>
</dbReference>
<gene>
    <name evidence="1" type="ORF">FHU29_001882</name>
    <name evidence="2" type="ORF">FHU29_001899</name>
</gene>
<dbReference type="AlphaFoldDB" id="A0A839RLS0"/>
<dbReference type="Proteomes" id="UP000567922">
    <property type="component" value="Unassembled WGS sequence"/>
</dbReference>
<dbReference type="RefSeq" id="WP_157095246.1">
    <property type="nucleotide sequence ID" value="NZ_BDDI01000012.1"/>
</dbReference>
<keyword evidence="3" id="KW-1185">Reference proteome</keyword>
<evidence type="ECO:0000313" key="1">
    <source>
        <dbReference type="EMBL" id="MBB3037433.1"/>
    </source>
</evidence>
<comment type="caution">
    <text evidence="2">The sequence shown here is derived from an EMBL/GenBank/DDBJ whole genome shotgun (WGS) entry which is preliminary data.</text>
</comment>
<name>A0A839RLS0_9ACTN</name>
<reference evidence="2 3" key="1">
    <citation type="submission" date="2020-08" db="EMBL/GenBank/DDBJ databases">
        <title>Sequencing the genomes of 1000 actinobacteria strains.</title>
        <authorList>
            <person name="Klenk H.-P."/>
        </authorList>
    </citation>
    <scope>NUCLEOTIDE SEQUENCE [LARGE SCALE GENOMIC DNA]</scope>
    <source>
        <strain evidence="2 3">DSM 45258</strain>
    </source>
</reference>
<proteinExistence type="predicted"/>
<organism evidence="2 3">
    <name type="scientific">Hoyosella altamirensis</name>
    <dbReference type="NCBI Taxonomy" id="616997"/>
    <lineage>
        <taxon>Bacteria</taxon>
        <taxon>Bacillati</taxon>
        <taxon>Actinomycetota</taxon>
        <taxon>Actinomycetes</taxon>
        <taxon>Mycobacteriales</taxon>
        <taxon>Hoyosellaceae</taxon>
        <taxon>Hoyosella</taxon>
    </lineage>
</organism>
<accession>A0A839RLS0</accession>